<sequence>MIIEAKAHNKYLKPKKRGLKLCLSTHCLSLKLEADQPKEVGFLTLLYDAFSLSPSKADRVVIYKGRKKVSESSQ</sequence>
<comment type="caution">
    <text evidence="1">The sequence shown here is derived from an EMBL/GenBank/DDBJ whole genome shotgun (WGS) entry which is preliminary data.</text>
</comment>
<dbReference type="AlphaFoldDB" id="A0A0F9KZJ9"/>
<dbReference type="EMBL" id="LAZR01013651">
    <property type="protein sequence ID" value="KKM20995.1"/>
    <property type="molecule type" value="Genomic_DNA"/>
</dbReference>
<organism evidence="1">
    <name type="scientific">marine sediment metagenome</name>
    <dbReference type="NCBI Taxonomy" id="412755"/>
    <lineage>
        <taxon>unclassified sequences</taxon>
        <taxon>metagenomes</taxon>
        <taxon>ecological metagenomes</taxon>
    </lineage>
</organism>
<reference evidence="1" key="1">
    <citation type="journal article" date="2015" name="Nature">
        <title>Complex archaea that bridge the gap between prokaryotes and eukaryotes.</title>
        <authorList>
            <person name="Spang A."/>
            <person name="Saw J.H."/>
            <person name="Jorgensen S.L."/>
            <person name="Zaremba-Niedzwiedzka K."/>
            <person name="Martijn J."/>
            <person name="Lind A.E."/>
            <person name="van Eijk R."/>
            <person name="Schleper C."/>
            <person name="Guy L."/>
            <person name="Ettema T.J."/>
        </authorList>
    </citation>
    <scope>NUCLEOTIDE SEQUENCE</scope>
</reference>
<protein>
    <submittedName>
        <fullName evidence="1">Uncharacterized protein</fullName>
    </submittedName>
</protein>
<gene>
    <name evidence="1" type="ORF">LCGC14_1639890</name>
</gene>
<accession>A0A0F9KZJ9</accession>
<proteinExistence type="predicted"/>
<evidence type="ECO:0000313" key="1">
    <source>
        <dbReference type="EMBL" id="KKM20995.1"/>
    </source>
</evidence>
<name>A0A0F9KZJ9_9ZZZZ</name>